<gene>
    <name evidence="1" type="ORF">DPMN_110083</name>
</gene>
<evidence type="ECO:0000313" key="1">
    <source>
        <dbReference type="EMBL" id="KAH3836710.1"/>
    </source>
</evidence>
<proteinExistence type="predicted"/>
<organism evidence="1 2">
    <name type="scientific">Dreissena polymorpha</name>
    <name type="common">Zebra mussel</name>
    <name type="synonym">Mytilus polymorpha</name>
    <dbReference type="NCBI Taxonomy" id="45954"/>
    <lineage>
        <taxon>Eukaryota</taxon>
        <taxon>Metazoa</taxon>
        <taxon>Spiralia</taxon>
        <taxon>Lophotrochozoa</taxon>
        <taxon>Mollusca</taxon>
        <taxon>Bivalvia</taxon>
        <taxon>Autobranchia</taxon>
        <taxon>Heteroconchia</taxon>
        <taxon>Euheterodonta</taxon>
        <taxon>Imparidentia</taxon>
        <taxon>Neoheterodontei</taxon>
        <taxon>Myida</taxon>
        <taxon>Dreissenoidea</taxon>
        <taxon>Dreissenidae</taxon>
        <taxon>Dreissena</taxon>
    </lineage>
</organism>
<keyword evidence="2" id="KW-1185">Reference proteome</keyword>
<reference evidence="1" key="1">
    <citation type="journal article" date="2019" name="bioRxiv">
        <title>The Genome of the Zebra Mussel, Dreissena polymorpha: A Resource for Invasive Species Research.</title>
        <authorList>
            <person name="McCartney M.A."/>
            <person name="Auch B."/>
            <person name="Kono T."/>
            <person name="Mallez S."/>
            <person name="Zhang Y."/>
            <person name="Obille A."/>
            <person name="Becker A."/>
            <person name="Abrahante J.E."/>
            <person name="Garbe J."/>
            <person name="Badalamenti J.P."/>
            <person name="Herman A."/>
            <person name="Mangelson H."/>
            <person name="Liachko I."/>
            <person name="Sullivan S."/>
            <person name="Sone E.D."/>
            <person name="Koren S."/>
            <person name="Silverstein K.A.T."/>
            <person name="Beckman K.B."/>
            <person name="Gohl D.M."/>
        </authorList>
    </citation>
    <scope>NUCLEOTIDE SEQUENCE</scope>
    <source>
        <strain evidence="1">Duluth1</strain>
        <tissue evidence="1">Whole animal</tissue>
    </source>
</reference>
<comment type="caution">
    <text evidence="1">The sequence shown here is derived from an EMBL/GenBank/DDBJ whole genome shotgun (WGS) entry which is preliminary data.</text>
</comment>
<dbReference type="Proteomes" id="UP000828390">
    <property type="component" value="Unassembled WGS sequence"/>
</dbReference>
<dbReference type="EMBL" id="JAIWYP010000004">
    <property type="protein sequence ID" value="KAH3836710.1"/>
    <property type="molecule type" value="Genomic_DNA"/>
</dbReference>
<evidence type="ECO:0000313" key="2">
    <source>
        <dbReference type="Proteomes" id="UP000828390"/>
    </source>
</evidence>
<reference evidence="1" key="2">
    <citation type="submission" date="2020-11" db="EMBL/GenBank/DDBJ databases">
        <authorList>
            <person name="McCartney M.A."/>
            <person name="Auch B."/>
            <person name="Kono T."/>
            <person name="Mallez S."/>
            <person name="Becker A."/>
            <person name="Gohl D.M."/>
            <person name="Silverstein K.A.T."/>
            <person name="Koren S."/>
            <person name="Bechman K.B."/>
            <person name="Herman A."/>
            <person name="Abrahante J.E."/>
            <person name="Garbe J."/>
        </authorList>
    </citation>
    <scope>NUCLEOTIDE SEQUENCE</scope>
    <source>
        <strain evidence="1">Duluth1</strain>
        <tissue evidence="1">Whole animal</tissue>
    </source>
</reference>
<sequence>MGKHGLGEMNDNRERFADLAPQVTSSSKEVFSFTDEYTRQLGCHQTCQRRTRLTTYASQGSFVALFRMYVSSEEQTWLRTIIPLSPD</sequence>
<protein>
    <submittedName>
        <fullName evidence="1">Uncharacterized protein</fullName>
    </submittedName>
</protein>
<name>A0A9D4KBZ1_DREPO</name>
<dbReference type="AlphaFoldDB" id="A0A9D4KBZ1"/>
<accession>A0A9D4KBZ1</accession>